<feature type="transmembrane region" description="Helical" evidence="2">
    <location>
        <begin position="192"/>
        <end position="210"/>
    </location>
</feature>
<comment type="caution">
    <text evidence="3">The sequence shown here is derived from an EMBL/GenBank/DDBJ whole genome shotgun (WGS) entry which is preliminary data.</text>
</comment>
<evidence type="ECO:0008006" key="5">
    <source>
        <dbReference type="Google" id="ProtNLM"/>
    </source>
</evidence>
<gene>
    <name evidence="3" type="ORF">EV652_12525</name>
</gene>
<accession>A0A4R2GU64</accession>
<evidence type="ECO:0000313" key="4">
    <source>
        <dbReference type="Proteomes" id="UP000294508"/>
    </source>
</evidence>
<feature type="transmembrane region" description="Helical" evidence="2">
    <location>
        <begin position="12"/>
        <end position="31"/>
    </location>
</feature>
<feature type="compositionally biased region" description="Low complexity" evidence="1">
    <location>
        <begin position="219"/>
        <end position="239"/>
    </location>
</feature>
<evidence type="ECO:0000256" key="2">
    <source>
        <dbReference type="SAM" id="Phobius"/>
    </source>
</evidence>
<organism evidence="3 4">
    <name type="scientific">Kribbella steppae</name>
    <dbReference type="NCBI Taxonomy" id="2512223"/>
    <lineage>
        <taxon>Bacteria</taxon>
        <taxon>Bacillati</taxon>
        <taxon>Actinomycetota</taxon>
        <taxon>Actinomycetes</taxon>
        <taxon>Propionibacteriales</taxon>
        <taxon>Kribbellaceae</taxon>
        <taxon>Kribbella</taxon>
    </lineage>
</organism>
<dbReference type="RefSeq" id="WP_158441542.1">
    <property type="nucleotide sequence ID" value="NZ_SLWN01000025.1"/>
</dbReference>
<dbReference type="EMBL" id="SLWN01000025">
    <property type="protein sequence ID" value="TCO13865.1"/>
    <property type="molecule type" value="Genomic_DNA"/>
</dbReference>
<feature type="region of interest" description="Disordered" evidence="1">
    <location>
        <begin position="215"/>
        <end position="239"/>
    </location>
</feature>
<dbReference type="Proteomes" id="UP000294508">
    <property type="component" value="Unassembled WGS sequence"/>
</dbReference>
<keyword evidence="2" id="KW-0812">Transmembrane</keyword>
<evidence type="ECO:0000256" key="1">
    <source>
        <dbReference type="SAM" id="MobiDB-lite"/>
    </source>
</evidence>
<sequence>MDESRALQRAGWAGAASVVLLVVGVALGYLVGVDDPGMSDSDILERLNDDARQTAAGIGLPVLAAGVALLLWFATGLRRVLDRLSGGDPLAHAIVPAAALFGGLMITGVSLDVASAFAAWSDEFTADPDTVRALGMAGQVLALTGLIGCGVLVAVTTRIAQQARALPTWAVWVSYAVAMLCLSGFWSGGMASVAFALWLIGAVIGVLRAARRTPPAPADPAQGAPAPEAARTPPTDASG</sequence>
<keyword evidence="4" id="KW-1185">Reference proteome</keyword>
<feature type="transmembrane region" description="Helical" evidence="2">
    <location>
        <begin position="169"/>
        <end position="186"/>
    </location>
</feature>
<feature type="transmembrane region" description="Helical" evidence="2">
    <location>
        <begin position="51"/>
        <end position="73"/>
    </location>
</feature>
<reference evidence="3 4" key="1">
    <citation type="journal article" date="2015" name="Stand. Genomic Sci.">
        <title>Genomic Encyclopedia of Bacterial and Archaeal Type Strains, Phase III: the genomes of soil and plant-associated and newly described type strains.</title>
        <authorList>
            <person name="Whitman W.B."/>
            <person name="Woyke T."/>
            <person name="Klenk H.P."/>
            <person name="Zhou Y."/>
            <person name="Lilburn T.G."/>
            <person name="Beck B.J."/>
            <person name="De Vos P."/>
            <person name="Vandamme P."/>
            <person name="Eisen J.A."/>
            <person name="Garrity G."/>
            <person name="Hugenholtz P."/>
            <person name="Kyrpides N.C."/>
        </authorList>
    </citation>
    <scope>NUCLEOTIDE SEQUENCE [LARGE SCALE GENOMIC DNA]</scope>
    <source>
        <strain evidence="3 4">VKM Ac-2572</strain>
    </source>
</reference>
<proteinExistence type="predicted"/>
<keyword evidence="2" id="KW-1133">Transmembrane helix</keyword>
<keyword evidence="2" id="KW-0472">Membrane</keyword>
<name>A0A4R2GU64_9ACTN</name>
<dbReference type="AlphaFoldDB" id="A0A4R2GU64"/>
<evidence type="ECO:0000313" key="3">
    <source>
        <dbReference type="EMBL" id="TCO13865.1"/>
    </source>
</evidence>
<dbReference type="OrthoDB" id="3825611at2"/>
<feature type="transmembrane region" description="Helical" evidence="2">
    <location>
        <begin position="140"/>
        <end position="157"/>
    </location>
</feature>
<feature type="transmembrane region" description="Helical" evidence="2">
    <location>
        <begin position="94"/>
        <end position="120"/>
    </location>
</feature>
<protein>
    <recommendedName>
        <fullName evidence="5">DUF4386 family protein</fullName>
    </recommendedName>
</protein>